<feature type="region of interest" description="Disordered" evidence="11">
    <location>
        <begin position="413"/>
        <end position="447"/>
    </location>
</feature>
<dbReference type="PANTHER" id="PTHR12145">
    <property type="entry name" value="MANNAN ENDO-1,6-ALPHA-MANNOSIDASE DCW1"/>
    <property type="match status" value="1"/>
</dbReference>
<dbReference type="GO" id="GO:0016052">
    <property type="term" value="P:carbohydrate catabolic process"/>
    <property type="evidence" value="ECO:0007669"/>
    <property type="project" value="InterPro"/>
</dbReference>
<feature type="signal peptide" evidence="12">
    <location>
        <begin position="1"/>
        <end position="22"/>
    </location>
</feature>
<feature type="compositionally biased region" description="Gly residues" evidence="11">
    <location>
        <begin position="415"/>
        <end position="431"/>
    </location>
</feature>
<comment type="subcellular location">
    <subcellularLocation>
        <location evidence="2">Endomembrane system</location>
    </subcellularLocation>
</comment>
<evidence type="ECO:0000256" key="8">
    <source>
        <dbReference type="ARBA" id="ARBA00023180"/>
    </source>
</evidence>
<keyword evidence="9 10" id="KW-0326">Glycosidase</keyword>
<evidence type="ECO:0000256" key="10">
    <source>
        <dbReference type="PIRNR" id="PIRNR016302"/>
    </source>
</evidence>
<dbReference type="Proteomes" id="UP001172102">
    <property type="component" value="Unassembled WGS sequence"/>
</dbReference>
<keyword evidence="5 12" id="KW-0732">Signal</keyword>
<organism evidence="13 14">
    <name type="scientific">Lasiosphaeris hirsuta</name>
    <dbReference type="NCBI Taxonomy" id="260670"/>
    <lineage>
        <taxon>Eukaryota</taxon>
        <taxon>Fungi</taxon>
        <taxon>Dikarya</taxon>
        <taxon>Ascomycota</taxon>
        <taxon>Pezizomycotina</taxon>
        <taxon>Sordariomycetes</taxon>
        <taxon>Sordariomycetidae</taxon>
        <taxon>Sordariales</taxon>
        <taxon>Lasiosphaeriaceae</taxon>
        <taxon>Lasiosphaeris</taxon>
    </lineage>
</organism>
<dbReference type="InterPro" id="IPR005198">
    <property type="entry name" value="Glyco_hydro_76"/>
</dbReference>
<comment type="similarity">
    <text evidence="3 10">Belongs to the glycosyl hydrolase 76 family.</text>
</comment>
<evidence type="ECO:0000256" key="5">
    <source>
        <dbReference type="ARBA" id="ARBA00022729"/>
    </source>
</evidence>
<accession>A0AA40A1R7</accession>
<keyword evidence="8" id="KW-0325">Glycoprotein</keyword>
<dbReference type="Gene3D" id="1.50.10.20">
    <property type="match status" value="1"/>
</dbReference>
<dbReference type="EMBL" id="JAUKUA010000006">
    <property type="protein sequence ID" value="KAK0707726.1"/>
    <property type="molecule type" value="Genomic_DNA"/>
</dbReference>
<sequence>MFTTFASVALLAGLGSVPLSAAAETPFKVDTRDNILASAKTLASDLIALYPGNETGEIPGILGLPPPVGDYYWWEGAAFLSTYIDYWHLTGDETYNDVVTEGLLWQTGPKADYLPLNWTASMGNDDTCMWGLSAMLAAEVAFPNPPENKPQWLALAKAVHKGLSERFEAEKKDDDGTCGGGLRWQIAPMNVGYDYKNSISNGCFFNLGARLARYTSDKSYAESAEAAWDWLVDVGFIDSESFAVYDGGHTTQNCSDINRVQFSYSAAVLAEGAGFLYNFTGGSSTWKTNVGKITEATLGFFFPENVAFEMACEGRVGSCTVDMYAFKSLLHRGLAGLTQVAPFLADKVRTTLRTSAQSAVAQCTGGKSGRQCGFYWADGKFVEPSTTGVGEQMSVLAAVSNLLVGGAKAPASGVADGGNSGGNGTGTGRGNGTATNTASAPDATKSTSAAGRHELGVLMAAVGLGAAWVIMSA</sequence>
<dbReference type="GO" id="GO:0008496">
    <property type="term" value="F:mannan endo-1,6-alpha-mannosidase activity"/>
    <property type="evidence" value="ECO:0007669"/>
    <property type="project" value="UniProtKB-UniRule"/>
</dbReference>
<evidence type="ECO:0000256" key="2">
    <source>
        <dbReference type="ARBA" id="ARBA00004308"/>
    </source>
</evidence>
<evidence type="ECO:0000256" key="7">
    <source>
        <dbReference type="ARBA" id="ARBA00023136"/>
    </source>
</evidence>
<comment type="catalytic activity">
    <reaction evidence="1 10">
        <text>Random hydrolysis of (1-&gt;6)-alpha-D-mannosidic linkages in unbranched (1-&gt;6)-mannans.</text>
        <dbReference type="EC" id="3.2.1.101"/>
    </reaction>
</comment>
<evidence type="ECO:0000256" key="12">
    <source>
        <dbReference type="SAM" id="SignalP"/>
    </source>
</evidence>
<comment type="caution">
    <text evidence="13">The sequence shown here is derived from an EMBL/GenBank/DDBJ whole genome shotgun (WGS) entry which is preliminary data.</text>
</comment>
<evidence type="ECO:0000313" key="13">
    <source>
        <dbReference type="EMBL" id="KAK0707726.1"/>
    </source>
</evidence>
<keyword evidence="14" id="KW-1185">Reference proteome</keyword>
<gene>
    <name evidence="13" type="ORF">B0H67DRAFT_602985</name>
</gene>
<dbReference type="FunFam" id="1.50.10.20:FF:000006">
    <property type="entry name" value="Mannan endo-1,6-alpha-mannosidase"/>
    <property type="match status" value="1"/>
</dbReference>
<dbReference type="InterPro" id="IPR008928">
    <property type="entry name" value="6-hairpin_glycosidase_sf"/>
</dbReference>
<dbReference type="AlphaFoldDB" id="A0AA40A1R7"/>
<dbReference type="InterPro" id="IPR014480">
    <property type="entry name" value="Mannan-1_6-alpha_mannosidase"/>
</dbReference>
<evidence type="ECO:0000256" key="1">
    <source>
        <dbReference type="ARBA" id="ARBA00001452"/>
    </source>
</evidence>
<protein>
    <recommendedName>
        <fullName evidence="4 10">Mannan endo-1,6-alpha-mannosidase</fullName>
        <ecNumber evidence="4 10">3.2.1.101</ecNumber>
    </recommendedName>
</protein>
<keyword evidence="6 10" id="KW-0378">Hydrolase</keyword>
<dbReference type="GO" id="GO:0009272">
    <property type="term" value="P:fungal-type cell wall biogenesis"/>
    <property type="evidence" value="ECO:0007669"/>
    <property type="project" value="TreeGrafter"/>
</dbReference>
<dbReference type="SUPFAM" id="SSF48208">
    <property type="entry name" value="Six-hairpin glycosidases"/>
    <property type="match status" value="1"/>
</dbReference>
<dbReference type="PIRSF" id="PIRSF016302">
    <property type="entry name" value="Man_a_manosd"/>
    <property type="match status" value="1"/>
</dbReference>
<dbReference type="PANTHER" id="PTHR12145:SF36">
    <property type="entry name" value="MANNAN ENDO-1,6-ALPHA-MANNOSIDASE DCW1"/>
    <property type="match status" value="1"/>
</dbReference>
<reference evidence="13" key="1">
    <citation type="submission" date="2023-06" db="EMBL/GenBank/DDBJ databases">
        <title>Genome-scale phylogeny and comparative genomics of the fungal order Sordariales.</title>
        <authorList>
            <consortium name="Lawrence Berkeley National Laboratory"/>
            <person name="Hensen N."/>
            <person name="Bonometti L."/>
            <person name="Westerberg I."/>
            <person name="Brannstrom I.O."/>
            <person name="Guillou S."/>
            <person name="Cros-Aarteil S."/>
            <person name="Calhoun S."/>
            <person name="Haridas S."/>
            <person name="Kuo A."/>
            <person name="Mondo S."/>
            <person name="Pangilinan J."/>
            <person name="Riley R."/>
            <person name="Labutti K."/>
            <person name="Andreopoulos B."/>
            <person name="Lipzen A."/>
            <person name="Chen C."/>
            <person name="Yanf M."/>
            <person name="Daum C."/>
            <person name="Ng V."/>
            <person name="Clum A."/>
            <person name="Steindorff A."/>
            <person name="Ohm R."/>
            <person name="Martin F."/>
            <person name="Silar P."/>
            <person name="Natvig D."/>
            <person name="Lalanne C."/>
            <person name="Gautier V."/>
            <person name="Ament-Velasquez S.L."/>
            <person name="Kruys A."/>
            <person name="Hutchinson M.I."/>
            <person name="Powell A.J."/>
            <person name="Barry K."/>
            <person name="Miller A.N."/>
            <person name="Grigoriev I.V."/>
            <person name="Debuchy R."/>
            <person name="Gladieux P."/>
            <person name="Thoren M.H."/>
            <person name="Johannesson H."/>
        </authorList>
    </citation>
    <scope>NUCLEOTIDE SEQUENCE</scope>
    <source>
        <strain evidence="13">SMH4607-1</strain>
    </source>
</reference>
<evidence type="ECO:0000313" key="14">
    <source>
        <dbReference type="Proteomes" id="UP001172102"/>
    </source>
</evidence>
<evidence type="ECO:0000256" key="6">
    <source>
        <dbReference type="ARBA" id="ARBA00022801"/>
    </source>
</evidence>
<evidence type="ECO:0000256" key="11">
    <source>
        <dbReference type="SAM" id="MobiDB-lite"/>
    </source>
</evidence>
<evidence type="ECO:0000256" key="3">
    <source>
        <dbReference type="ARBA" id="ARBA00009699"/>
    </source>
</evidence>
<dbReference type="Pfam" id="PF03663">
    <property type="entry name" value="Glyco_hydro_76"/>
    <property type="match status" value="1"/>
</dbReference>
<evidence type="ECO:0000256" key="4">
    <source>
        <dbReference type="ARBA" id="ARBA00012350"/>
    </source>
</evidence>
<feature type="chain" id="PRO_5041373223" description="Mannan endo-1,6-alpha-mannosidase" evidence="12">
    <location>
        <begin position="23"/>
        <end position="473"/>
    </location>
</feature>
<dbReference type="EC" id="3.2.1.101" evidence="4 10"/>
<evidence type="ECO:0000256" key="9">
    <source>
        <dbReference type="ARBA" id="ARBA00023295"/>
    </source>
</evidence>
<name>A0AA40A1R7_9PEZI</name>
<dbReference type="GO" id="GO:0012505">
    <property type="term" value="C:endomembrane system"/>
    <property type="evidence" value="ECO:0007669"/>
    <property type="project" value="UniProtKB-SubCell"/>
</dbReference>
<proteinExistence type="inferred from homology"/>
<keyword evidence="7" id="KW-0472">Membrane</keyword>